<evidence type="ECO:0000313" key="5">
    <source>
        <dbReference type="Proteomes" id="UP000616885"/>
    </source>
</evidence>
<evidence type="ECO:0000256" key="1">
    <source>
        <dbReference type="ARBA" id="ARBA00022737"/>
    </source>
</evidence>
<dbReference type="EMBL" id="JADCTT010000005">
    <property type="protein sequence ID" value="KAF9752425.1"/>
    <property type="molecule type" value="Genomic_DNA"/>
</dbReference>
<dbReference type="SUPFAM" id="SSF48452">
    <property type="entry name" value="TPR-like"/>
    <property type="match status" value="1"/>
</dbReference>
<accession>A0A8H7TQ19</accession>
<reference evidence="4" key="1">
    <citation type="submission" date="2020-10" db="EMBL/GenBank/DDBJ databases">
        <title>High-Quality Genome Resource of Clonostachys rosea strain S41 by Oxford Nanopore Long-Read Sequencing.</title>
        <authorList>
            <person name="Wang H."/>
        </authorList>
    </citation>
    <scope>NUCLEOTIDE SEQUENCE</scope>
    <source>
        <strain evidence="4">S41</strain>
    </source>
</reference>
<evidence type="ECO:0000256" key="2">
    <source>
        <dbReference type="ARBA" id="ARBA00022803"/>
    </source>
</evidence>
<dbReference type="Gene3D" id="3.40.50.300">
    <property type="entry name" value="P-loop containing nucleotide triphosphate hydrolases"/>
    <property type="match status" value="1"/>
</dbReference>
<dbReference type="Proteomes" id="UP000616885">
    <property type="component" value="Unassembled WGS sequence"/>
</dbReference>
<organism evidence="4 5">
    <name type="scientific">Bionectria ochroleuca</name>
    <name type="common">Gliocladium roseum</name>
    <dbReference type="NCBI Taxonomy" id="29856"/>
    <lineage>
        <taxon>Eukaryota</taxon>
        <taxon>Fungi</taxon>
        <taxon>Dikarya</taxon>
        <taxon>Ascomycota</taxon>
        <taxon>Pezizomycotina</taxon>
        <taxon>Sordariomycetes</taxon>
        <taxon>Hypocreomycetidae</taxon>
        <taxon>Hypocreales</taxon>
        <taxon>Bionectriaceae</taxon>
        <taxon>Clonostachys</taxon>
    </lineage>
</organism>
<dbReference type="GO" id="GO:0043531">
    <property type="term" value="F:ADP binding"/>
    <property type="evidence" value="ECO:0007669"/>
    <property type="project" value="InterPro"/>
</dbReference>
<dbReference type="PANTHER" id="PTHR45641:SF19">
    <property type="entry name" value="NEPHROCYSTIN-3"/>
    <property type="match status" value="1"/>
</dbReference>
<comment type="caution">
    <text evidence="4">The sequence shown here is derived from an EMBL/GenBank/DDBJ whole genome shotgun (WGS) entry which is preliminary data.</text>
</comment>
<dbReference type="Pfam" id="PF25000">
    <property type="entry name" value="DUF7779"/>
    <property type="match status" value="1"/>
</dbReference>
<protein>
    <recommendedName>
        <fullName evidence="3">DUF7779 domain-containing protein</fullName>
    </recommendedName>
</protein>
<dbReference type="Gene3D" id="1.25.40.10">
    <property type="entry name" value="Tetratricopeptide repeat domain"/>
    <property type="match status" value="2"/>
</dbReference>
<keyword evidence="2" id="KW-0802">TPR repeat</keyword>
<dbReference type="InterPro" id="IPR027417">
    <property type="entry name" value="P-loop_NTPase"/>
</dbReference>
<dbReference type="Pfam" id="PF13424">
    <property type="entry name" value="TPR_12"/>
    <property type="match status" value="1"/>
</dbReference>
<dbReference type="PANTHER" id="PTHR45641">
    <property type="entry name" value="TETRATRICOPEPTIDE REPEAT PROTEIN (AFU_ORTHOLOGUE AFUA_6G03870)"/>
    <property type="match status" value="1"/>
</dbReference>
<sequence length="717" mass="80836">MKSFKKIRDKLIKPNSAAVVKSSSVAGKDKSWVDVLEEFKVQVGDAEYHQIQLTDTITLLEDRCKELTSLSKDSQLIDTIDRLILKFGPIGTLAASIAPSNPEVCWLVWGSLQCLAALNNKHVHIWQDVIEGLDRIGNDLERFSEYLEMFHSRAKLKQEIEGFYHLLIGYFGYSIKILKLQNWLVIFDDVVDDSVIAEFWSVSKKGTIIVTSRNPGVCLDLVDDSIEVSAMSLAESTSLLVELLPPNLRAISAEQSSIVIEICKMFDGLPLAMLLAASFIRKTLRTSLHETLKHLTEKRDFLLQYELPHNSLSLNMLWGANISRLSKDALNILQIMSLLDADNFGEEMMFDEEIKRLDVSLPRNELEYFKAVDGLSDFSLIRRRDDSSLCVHRLLQDVTIQRMIATGTLQVAFGDAVLIIDALFPKQSPEGLLMSSVWLQCEKYLVHVEALQARYTQYIDRLEGNPRLAKLLYNCSWTMFERGMYDRAMKLAKTGLDIALSSATSNRLLVADLMTTIGGVQLESTEQQEAYNTLECALDLRRAACEVGTIEANHPQLANSYMRLGTAALGIRDPWLAMELGEKSISLRSNRENEQIQMLAMSQHNVALAALCAGQLEKAEDYVKCSIEQSLVTGQSMTLEHKKAMDARNIYCLANIYLAKGERTQAIQRHEEALSVRLEVFGGTHPSSGCSYWKLGRLWESEDKNKAEYEHSFLKIK</sequence>
<keyword evidence="1" id="KW-0677">Repeat</keyword>
<dbReference type="AlphaFoldDB" id="A0A8H7TQ19"/>
<name>A0A8H7TQ19_BIOOC</name>
<dbReference type="InterPro" id="IPR056681">
    <property type="entry name" value="DUF7779"/>
</dbReference>
<proteinExistence type="predicted"/>
<dbReference type="InterPro" id="IPR011990">
    <property type="entry name" value="TPR-like_helical_dom_sf"/>
</dbReference>
<evidence type="ECO:0000259" key="3">
    <source>
        <dbReference type="Pfam" id="PF25000"/>
    </source>
</evidence>
<evidence type="ECO:0000313" key="4">
    <source>
        <dbReference type="EMBL" id="KAF9752425.1"/>
    </source>
</evidence>
<feature type="domain" description="DUF7779" evidence="3">
    <location>
        <begin position="322"/>
        <end position="403"/>
    </location>
</feature>
<gene>
    <name evidence="4" type="ORF">IM811_014219</name>
</gene>
<dbReference type="SUPFAM" id="SSF52540">
    <property type="entry name" value="P-loop containing nucleoside triphosphate hydrolases"/>
    <property type="match status" value="1"/>
</dbReference>